<dbReference type="GO" id="GO:0009143">
    <property type="term" value="P:nucleoside triphosphate catabolic process"/>
    <property type="evidence" value="ECO:0007669"/>
    <property type="project" value="InterPro"/>
</dbReference>
<reference evidence="5" key="1">
    <citation type="submission" date="2021-11" db="EMBL/GenBank/DDBJ databases">
        <authorList>
            <consortium name="Genoscope - CEA"/>
            <person name="William W."/>
        </authorList>
    </citation>
    <scope>NUCLEOTIDE SEQUENCE</scope>
</reference>
<dbReference type="InterPro" id="IPR029001">
    <property type="entry name" value="ITPase-like_fam"/>
</dbReference>
<organism evidence="5 6">
    <name type="scientific">Pelagomonas calceolata</name>
    <dbReference type="NCBI Taxonomy" id="35677"/>
    <lineage>
        <taxon>Eukaryota</taxon>
        <taxon>Sar</taxon>
        <taxon>Stramenopiles</taxon>
        <taxon>Ochrophyta</taxon>
        <taxon>Pelagophyceae</taxon>
        <taxon>Pelagomonadales</taxon>
        <taxon>Pelagomonadaceae</taxon>
        <taxon>Pelagomonas</taxon>
    </lineage>
</organism>
<dbReference type="GO" id="GO:0006166">
    <property type="term" value="P:purine ribonucleoside salvage"/>
    <property type="evidence" value="ECO:0007669"/>
    <property type="project" value="UniProtKB-KW"/>
</dbReference>
<keyword evidence="6" id="KW-1185">Reference proteome</keyword>
<dbReference type="SUPFAM" id="SSF53271">
    <property type="entry name" value="PRTase-like"/>
    <property type="match status" value="1"/>
</dbReference>
<name>A0A8J2SVJ7_9STRA</name>
<dbReference type="InterPro" id="IPR050118">
    <property type="entry name" value="Pur/Pyrimidine_PRTase"/>
</dbReference>
<keyword evidence="2" id="KW-0660">Purine salvage</keyword>
<feature type="region of interest" description="Disordered" evidence="3">
    <location>
        <begin position="21"/>
        <end position="53"/>
    </location>
</feature>
<dbReference type="Proteomes" id="UP000789595">
    <property type="component" value="Unassembled WGS sequence"/>
</dbReference>
<dbReference type="PANTHER" id="PTHR43864">
    <property type="entry name" value="HYPOXANTHINE/GUANINE PHOSPHORIBOSYLTRANSFERASE"/>
    <property type="match status" value="1"/>
</dbReference>
<gene>
    <name evidence="5" type="ORF">PECAL_4P19650</name>
</gene>
<evidence type="ECO:0000313" key="5">
    <source>
        <dbReference type="EMBL" id="CAH0374667.1"/>
    </source>
</evidence>
<dbReference type="SUPFAM" id="SSF52972">
    <property type="entry name" value="ITPase-like"/>
    <property type="match status" value="1"/>
</dbReference>
<evidence type="ECO:0000313" key="6">
    <source>
        <dbReference type="Proteomes" id="UP000789595"/>
    </source>
</evidence>
<evidence type="ECO:0008006" key="7">
    <source>
        <dbReference type="Google" id="ProtNLM"/>
    </source>
</evidence>
<feature type="region of interest" description="Disordered" evidence="3">
    <location>
        <begin position="142"/>
        <end position="167"/>
    </location>
</feature>
<dbReference type="InterPro" id="IPR002637">
    <property type="entry name" value="RdgB/HAM1"/>
</dbReference>
<dbReference type="EMBL" id="CAKKNE010000004">
    <property type="protein sequence ID" value="CAH0374667.1"/>
    <property type="molecule type" value="Genomic_DNA"/>
</dbReference>
<dbReference type="Pfam" id="PF01725">
    <property type="entry name" value="Ham1p_like"/>
    <property type="match status" value="1"/>
</dbReference>
<dbReference type="OrthoDB" id="363185at2759"/>
<dbReference type="InterPro" id="IPR029057">
    <property type="entry name" value="PRTase-like"/>
</dbReference>
<keyword evidence="1" id="KW-0808">Transferase</keyword>
<proteinExistence type="predicted"/>
<protein>
    <recommendedName>
        <fullName evidence="7">Phosphoribosyltransferase domain-containing protein</fullName>
    </recommendedName>
</protein>
<dbReference type="GO" id="GO:0047429">
    <property type="term" value="F:nucleoside triphosphate diphosphatase activity"/>
    <property type="evidence" value="ECO:0007669"/>
    <property type="project" value="InterPro"/>
</dbReference>
<evidence type="ECO:0000256" key="2">
    <source>
        <dbReference type="ARBA" id="ARBA00022726"/>
    </source>
</evidence>
<dbReference type="PANTHER" id="PTHR43864:SF1">
    <property type="entry name" value="XANTHINE PHOSPHORIBOSYLTRANSFERASE"/>
    <property type="match status" value="1"/>
</dbReference>
<keyword evidence="4" id="KW-0732">Signal</keyword>
<comment type="caution">
    <text evidence="5">The sequence shown here is derived from an EMBL/GenBank/DDBJ whole genome shotgun (WGS) entry which is preliminary data.</text>
</comment>
<sequence length="657" mass="70587">MRGAALVALLLAAEAFLQPRRPGPTTALAARKRSQRSKEKGSADHSSVDDWTGRRRRRIRDDVEAALDDPNWFGNRGEAYEAAGDDDPMAGWFDEESMVADGMGAGRARAVMARRRAIAGIGRPSASALEVEGALESFSTLAEGSPSYVYDDEEDEEDEDEEDDEDAVSEFYNAPVAAAEEDVEEIPPLVTSSRTSSPTLEAADFARPAPDTKVPGLDRRWCTAVAAGPFARYAKFFLREFGVEQALNVDDVEISDGDEEAQALERAVYVSEATGLPCVAEFTVLEVEALEAGARELLPRAAAAYRVPNVEEAQTTRLLERLATVSPGERRTRFVACCAFHDAAKNASLAARAETRCDLRSATALTAMTARTEAFQGVLQALCEDLCEDPREDKAVEDLTFEFFEARRERALAGPRPAAPGAEAFRERLRNEARVLTNGNVDVSAFVGSVVDVALLDEAAAELRRRLGPDVTDAATKILTTGVSGQQLALPLARLMSVPLVACRREAAGAGAVANAMGRGAYADALDVTYRSKHYGPGQQLYLPRDALSEDDVVLVVDDFLASGSCQEAMFRLVARAGARPAGLAVLVEKTFDGGRDFLSAWPVPVASLAAIVSVDNGYIELLEEDDSFDDVGVLDFGDAEDDTVFGLDFLPVGGDP</sequence>
<evidence type="ECO:0000256" key="1">
    <source>
        <dbReference type="ARBA" id="ARBA00022679"/>
    </source>
</evidence>
<dbReference type="AlphaFoldDB" id="A0A8J2SVJ7"/>
<evidence type="ECO:0000256" key="3">
    <source>
        <dbReference type="SAM" id="MobiDB-lite"/>
    </source>
</evidence>
<feature type="chain" id="PRO_5035156137" description="Phosphoribosyltransferase domain-containing protein" evidence="4">
    <location>
        <begin position="16"/>
        <end position="657"/>
    </location>
</feature>
<feature type="compositionally biased region" description="Acidic residues" evidence="3">
    <location>
        <begin position="150"/>
        <end position="167"/>
    </location>
</feature>
<dbReference type="GO" id="GO:0016740">
    <property type="term" value="F:transferase activity"/>
    <property type="evidence" value="ECO:0007669"/>
    <property type="project" value="UniProtKB-KW"/>
</dbReference>
<evidence type="ECO:0000256" key="4">
    <source>
        <dbReference type="SAM" id="SignalP"/>
    </source>
</evidence>
<feature type="compositionally biased region" description="Basic and acidic residues" evidence="3">
    <location>
        <begin position="36"/>
        <end position="53"/>
    </location>
</feature>
<dbReference type="Gene3D" id="3.40.50.2020">
    <property type="match status" value="1"/>
</dbReference>
<accession>A0A8J2SVJ7</accession>
<dbReference type="Gene3D" id="3.90.950.10">
    <property type="match status" value="1"/>
</dbReference>
<feature type="signal peptide" evidence="4">
    <location>
        <begin position="1"/>
        <end position="15"/>
    </location>
</feature>